<reference evidence="3" key="1">
    <citation type="journal article" date="2019" name="Int. J. Syst. Evol. Microbiol.">
        <title>The Global Catalogue of Microorganisms (GCM) 10K type strain sequencing project: providing services to taxonomists for standard genome sequencing and annotation.</title>
        <authorList>
            <consortium name="The Broad Institute Genomics Platform"/>
            <consortium name="The Broad Institute Genome Sequencing Center for Infectious Disease"/>
            <person name="Wu L."/>
            <person name="Ma J."/>
        </authorList>
    </citation>
    <scope>NUCLEOTIDE SEQUENCE [LARGE SCALE GENOMIC DNA]</scope>
    <source>
        <strain evidence="3">KCTC 32255</strain>
    </source>
</reference>
<evidence type="ECO:0000313" key="2">
    <source>
        <dbReference type="EMBL" id="MFC6866419.1"/>
    </source>
</evidence>
<proteinExistence type="predicted"/>
<name>A0ABW2BVB2_9PSEU</name>
<dbReference type="Pfam" id="PF02405">
    <property type="entry name" value="MlaE"/>
    <property type="match status" value="1"/>
</dbReference>
<keyword evidence="1" id="KW-1133">Transmembrane helix</keyword>
<feature type="transmembrane region" description="Helical" evidence="1">
    <location>
        <begin position="170"/>
        <end position="191"/>
    </location>
</feature>
<feature type="transmembrane region" description="Helical" evidence="1">
    <location>
        <begin position="128"/>
        <end position="150"/>
    </location>
</feature>
<feature type="transmembrane region" description="Helical" evidence="1">
    <location>
        <begin position="211"/>
        <end position="229"/>
    </location>
</feature>
<keyword evidence="1" id="KW-0472">Membrane</keyword>
<keyword evidence="1" id="KW-0812">Transmembrane</keyword>
<accession>A0ABW2BVB2</accession>
<feature type="transmembrane region" description="Helical" evidence="1">
    <location>
        <begin position="15"/>
        <end position="37"/>
    </location>
</feature>
<dbReference type="PANTHER" id="PTHR30188">
    <property type="entry name" value="ABC TRANSPORTER PERMEASE PROTEIN-RELATED"/>
    <property type="match status" value="1"/>
</dbReference>
<keyword evidence="3" id="KW-1185">Reference proteome</keyword>
<dbReference type="PANTHER" id="PTHR30188:SF13">
    <property type="entry name" value="CONSERVED HYPOTHETICAL INTEGRAL MEMBRANE PROTEIN YRBE3B"/>
    <property type="match status" value="1"/>
</dbReference>
<organism evidence="2 3">
    <name type="scientific">Haloechinothrix salitolerans</name>
    <dbReference type="NCBI Taxonomy" id="926830"/>
    <lineage>
        <taxon>Bacteria</taxon>
        <taxon>Bacillati</taxon>
        <taxon>Actinomycetota</taxon>
        <taxon>Actinomycetes</taxon>
        <taxon>Pseudonocardiales</taxon>
        <taxon>Pseudonocardiaceae</taxon>
        <taxon>Haloechinothrix</taxon>
    </lineage>
</organism>
<comment type="caution">
    <text evidence="2">The sequence shown here is derived from an EMBL/GenBank/DDBJ whole genome shotgun (WGS) entry which is preliminary data.</text>
</comment>
<dbReference type="EMBL" id="JBHSXX010000001">
    <property type="protein sequence ID" value="MFC6866419.1"/>
    <property type="molecule type" value="Genomic_DNA"/>
</dbReference>
<protein>
    <submittedName>
        <fullName evidence="2">ABC transporter permease</fullName>
    </submittedName>
</protein>
<sequence>MVRSLPDLRHHIGEIFSQAATLVLFSGLLIWFMQFVIGTMCATNASYTLEQVGAPSYAAVFNNVCGLREMSPYMWAYIFAAKVGCGLVAEIGSMRISEEIDAMEVMGVNSLSYLVGTRIMAAWITMPFLYFVGLGFTFIAMYLITVVQFGTVSPGGYSYLFWLFQNPYDVAASMLKMFGMGTVIIFVGCYYGYYAAGGPSGVGRNTAKSMMLNMVLVHVVGLLGSWLAWGVHPNLPIGN</sequence>
<evidence type="ECO:0000313" key="3">
    <source>
        <dbReference type="Proteomes" id="UP001596337"/>
    </source>
</evidence>
<dbReference type="RefSeq" id="WP_345402049.1">
    <property type="nucleotide sequence ID" value="NZ_BAABLA010000108.1"/>
</dbReference>
<gene>
    <name evidence="2" type="ORF">ACFQGD_04610</name>
</gene>
<evidence type="ECO:0000256" key="1">
    <source>
        <dbReference type="SAM" id="Phobius"/>
    </source>
</evidence>
<dbReference type="Proteomes" id="UP001596337">
    <property type="component" value="Unassembled WGS sequence"/>
</dbReference>
<dbReference type="InterPro" id="IPR030802">
    <property type="entry name" value="Permease_MalE"/>
</dbReference>